<dbReference type="AlphaFoldDB" id="A0A7V9A8X2"/>
<dbReference type="RefSeq" id="WP_207398139.1">
    <property type="nucleotide sequence ID" value="NZ_JABRWO010000011.1"/>
</dbReference>
<dbReference type="InterPro" id="IPR036237">
    <property type="entry name" value="Xyl_isomerase-like_sf"/>
</dbReference>
<proteinExistence type="predicted"/>
<name>A0A7V9A8X2_9BACT</name>
<keyword evidence="2" id="KW-1185">Reference proteome</keyword>
<reference evidence="1 2" key="1">
    <citation type="submission" date="2020-05" db="EMBL/GenBank/DDBJ databases">
        <title>Bremerella alba sp. nov., a novel planctomycete isolated from the surface of the macroalga Fucus spiralis.</title>
        <authorList>
            <person name="Godinho O."/>
            <person name="Botelho R."/>
            <person name="Albuquerque L."/>
            <person name="Wiegand S."/>
            <person name="Da Costa M.S."/>
            <person name="Lobo-Da-Cunha A."/>
            <person name="Jogler C."/>
            <person name="Lage O.M."/>
        </authorList>
    </citation>
    <scope>NUCLEOTIDE SEQUENCE [LARGE SCALE GENOMIC DNA]</scope>
    <source>
        <strain evidence="1 2">FF15</strain>
    </source>
</reference>
<dbReference type="Gene3D" id="3.20.20.150">
    <property type="entry name" value="Divalent-metal-dependent TIM barrel enzymes"/>
    <property type="match status" value="1"/>
</dbReference>
<comment type="caution">
    <text evidence="1">The sequence shown here is derived from an EMBL/GenBank/DDBJ whole genome shotgun (WGS) entry which is preliminary data.</text>
</comment>
<gene>
    <name evidence="1" type="ORF">HOV93_39300</name>
</gene>
<accession>A0A7V9A8X2</accession>
<dbReference type="Proteomes" id="UP000551616">
    <property type="component" value="Unassembled WGS sequence"/>
</dbReference>
<protein>
    <submittedName>
        <fullName evidence="1">Uncharacterized protein</fullName>
    </submittedName>
</protein>
<evidence type="ECO:0000313" key="2">
    <source>
        <dbReference type="Proteomes" id="UP000551616"/>
    </source>
</evidence>
<sequence length="50" mass="5484">MPPIGAHMSIAGGYYKAVDAAAEFDMNVVQLFWKGCREDNGPQTVLKNEI</sequence>
<organism evidence="1 2">
    <name type="scientific">Bremerella alba</name>
    <dbReference type="NCBI Taxonomy" id="980252"/>
    <lineage>
        <taxon>Bacteria</taxon>
        <taxon>Pseudomonadati</taxon>
        <taxon>Planctomycetota</taxon>
        <taxon>Planctomycetia</taxon>
        <taxon>Pirellulales</taxon>
        <taxon>Pirellulaceae</taxon>
        <taxon>Bremerella</taxon>
    </lineage>
</organism>
<dbReference type="EMBL" id="JABRWO010000011">
    <property type="protein sequence ID" value="MBA2116738.1"/>
    <property type="molecule type" value="Genomic_DNA"/>
</dbReference>
<evidence type="ECO:0000313" key="1">
    <source>
        <dbReference type="EMBL" id="MBA2116738.1"/>
    </source>
</evidence>
<dbReference type="SUPFAM" id="SSF51658">
    <property type="entry name" value="Xylose isomerase-like"/>
    <property type="match status" value="1"/>
</dbReference>